<evidence type="ECO:0000313" key="2">
    <source>
        <dbReference type="EMBL" id="AAT89494.1"/>
    </source>
</evidence>
<gene>
    <name evidence="2" type="ordered locus">Lxx17370</name>
    <name evidence="3" type="ordered locus">Lxx22120</name>
</gene>
<feature type="compositionally biased region" description="Basic residues" evidence="1">
    <location>
        <begin position="18"/>
        <end position="28"/>
    </location>
</feature>
<dbReference type="KEGG" id="lxx:Lxx22120"/>
<protein>
    <submittedName>
        <fullName evidence="3">Uncharacterized protein</fullName>
    </submittedName>
</protein>
<name>Q6ACJ8_LEIXX</name>
<evidence type="ECO:0000313" key="3">
    <source>
        <dbReference type="EMBL" id="AAT89895.1"/>
    </source>
</evidence>
<organism evidence="3 4">
    <name type="scientific">Leifsonia xyli subsp. xyli (strain CTCB07)</name>
    <dbReference type="NCBI Taxonomy" id="281090"/>
    <lineage>
        <taxon>Bacteria</taxon>
        <taxon>Bacillati</taxon>
        <taxon>Actinomycetota</taxon>
        <taxon>Actinomycetes</taxon>
        <taxon>Micrococcales</taxon>
        <taxon>Microbacteriaceae</taxon>
        <taxon>Leifsonia</taxon>
    </lineage>
</organism>
<reference evidence="3" key="1">
    <citation type="submission" date="2002-12" db="EMBL/GenBank/DDBJ databases">
        <authorList>
            <person name="Vitorello C.B.M."/>
            <person name="Camargo L.E.A."/>
            <person name="Sluys M.A.V."/>
            <person name="Kitajima J.P."/>
            <person name="Truffi D."/>
            <person name="Amaral A.M."/>
            <person name="Harakava R."/>
            <person name="Franco J.C."/>
            <person name="Wood D."/>
            <person name="Oliveira M.C."/>
            <person name="Miyaki C."/>
            <person name="Takita M.A."/>
            <person name="Silva A.C.R."/>
            <person name="Furlan L.R."/>
            <person name="Carraro D.M."/>
            <person name="Camarotte G."/>
            <person name="Almeida N.F."/>
            <person name="Carrer H."/>
            <person name="Coutinho L.L."/>
            <person name="El-Dorry H.A."/>
            <person name="Ferro M.I.T."/>
            <person name="Gagliardi P.R."/>
            <person name="Giglioti E."/>
            <person name="Goldman M.H.S."/>
            <person name="Goldman G.H."/>
            <person name="Kimura E.T."/>
            <person name="Ferro E.S."/>
            <person name="Kuramae E.E."/>
            <person name="Lemos E.G.M."/>
            <person name="Lemos M.V.F."/>
            <person name="Mauro S.M.Z."/>
            <person name="Machado M.A."/>
            <person name="Marino C.L."/>
            <person name="Menck C.F."/>
            <person name="Nunes L.R."/>
            <person name="Oliveira R.C."/>
            <person name="Pereira G.G."/>
            <person name="Siqueira W."/>
            <person name="Souza A.A."/>
            <person name="Tsai S.M."/>
            <person name="Zanca A.S."/>
            <person name="Simpson A.J.G."/>
            <person name="Brumbley S.M."/>
            <person name="Setubal J.C."/>
        </authorList>
    </citation>
    <scope>NUCLEOTIDE SEQUENCE</scope>
    <source>
        <strain evidence="3">CTCB07</strain>
    </source>
</reference>
<dbReference type="AlphaFoldDB" id="Q6ACJ8"/>
<feature type="region of interest" description="Disordered" evidence="1">
    <location>
        <begin position="1"/>
        <end position="42"/>
    </location>
</feature>
<reference evidence="3 4" key="2">
    <citation type="journal article" date="2004" name="Mol. Plant Microbe Interact.">
        <title>The genome sequence of the Gram-positive sugarcane pathogen Leifsonia xyli subsp. xyli.</title>
        <authorList>
            <person name="Monteiro-Vitorello C.B."/>
            <person name="Camargo L.E.A."/>
            <person name="Van Sluys M.A."/>
            <person name="Kitajima J.P."/>
            <person name="Truffi D."/>
            <person name="do Amaral A.M."/>
            <person name="Harakava R."/>
            <person name="de Oliveira J.C.F."/>
            <person name="Wood D."/>
            <person name="de Oliveira M.C."/>
            <person name="Miyaki C.Y."/>
            <person name="Takita M.A."/>
            <person name="da Silva A.C.R."/>
            <person name="Furlan L.R."/>
            <person name="Carraro D.M."/>
            <person name="Camarotte G."/>
            <person name="Almeida N.F. Jr."/>
            <person name="Carrer H."/>
            <person name="Coutinho L.L."/>
            <person name="El-Dorry H.A."/>
            <person name="Ferro M.I.T."/>
            <person name="Gagliardi P.R."/>
            <person name="Giglioti E."/>
            <person name="Goldman M.H.S."/>
            <person name="Goldman G.H."/>
            <person name="Kimura E.T."/>
            <person name="Ferro E.S."/>
            <person name="Kuramae E.E."/>
            <person name="Lemos E.G.M."/>
            <person name="Lemos M.V.F."/>
            <person name="Mauro S.M.Z."/>
            <person name="Machado M.A."/>
            <person name="Marino C.L."/>
            <person name="Menck C.F."/>
            <person name="Nunes L.R."/>
            <person name="Oliveira R.C."/>
            <person name="Pereira G.G."/>
            <person name="Siqueira W."/>
            <person name="de Souza A.A."/>
            <person name="Tsai S.M."/>
            <person name="Zanca A.S."/>
            <person name="Simpson A.J.G."/>
            <person name="Brumbley S.M."/>
            <person name="Setubal J.C."/>
        </authorList>
    </citation>
    <scope>NUCLEOTIDE SEQUENCE [LARGE SCALE GENOMIC DNA]</scope>
    <source>
        <strain evidence="3 4">CTCB07</strain>
    </source>
</reference>
<dbReference type="HOGENOM" id="CLU_2130376_0_0_11"/>
<evidence type="ECO:0000313" key="4">
    <source>
        <dbReference type="Proteomes" id="UP000001306"/>
    </source>
</evidence>
<keyword evidence="4" id="KW-1185">Reference proteome</keyword>
<dbReference type="KEGG" id="lxx:Lxx17370"/>
<sequence>MAEAHSGRRTSSPNIPRALRHGPPHPRPLRLQMNISHDPGVDPKVLADRVTPVWQEHGFTVSTVTPYQTFRDGTRTTSIRGDRGDGAMVGLFASDGIVSIDIHTTCSTHDTVLDEDRRTAEATIPTLPPTPTP</sequence>
<proteinExistence type="predicted"/>
<accession>Q6ACJ8</accession>
<dbReference type="Proteomes" id="UP000001306">
    <property type="component" value="Chromosome"/>
</dbReference>
<evidence type="ECO:0000256" key="1">
    <source>
        <dbReference type="SAM" id="MobiDB-lite"/>
    </source>
</evidence>
<dbReference type="EMBL" id="AE016822">
    <property type="protein sequence ID" value="AAT89895.1"/>
    <property type="molecule type" value="Genomic_DNA"/>
</dbReference>
<dbReference type="EMBL" id="AE016822">
    <property type="protein sequence ID" value="AAT89494.1"/>
    <property type="molecule type" value="Genomic_DNA"/>
</dbReference>